<evidence type="ECO:0000313" key="4">
    <source>
        <dbReference type="Proteomes" id="UP000011715"/>
    </source>
</evidence>
<dbReference type="AlphaFoldDB" id="A0A0C4EDJ0"/>
<dbReference type="GO" id="GO:0005524">
    <property type="term" value="F:ATP binding"/>
    <property type="evidence" value="ECO:0007669"/>
    <property type="project" value="InterPro"/>
</dbReference>
<reference evidence="3" key="5">
    <citation type="submission" date="2015-06" db="UniProtKB">
        <authorList>
            <consortium name="EnsemblFungi"/>
        </authorList>
    </citation>
    <scope>IDENTIFICATION</scope>
    <source>
        <strain evidence="3">ATCC 64411</strain>
    </source>
</reference>
<dbReference type="OrthoDB" id="10042665at2759"/>
<reference evidence="2" key="3">
    <citation type="submission" date="2011-03" db="EMBL/GenBank/DDBJ databases">
        <title>Annotation of Magnaporthe poae ATCC 64411.</title>
        <authorList>
            <person name="Ma L.-J."/>
            <person name="Dead R."/>
            <person name="Young S.K."/>
            <person name="Zeng Q."/>
            <person name="Gargeya S."/>
            <person name="Fitzgerald M."/>
            <person name="Haas B."/>
            <person name="Abouelleil A."/>
            <person name="Alvarado L."/>
            <person name="Arachchi H.M."/>
            <person name="Berlin A."/>
            <person name="Brown A."/>
            <person name="Chapman S.B."/>
            <person name="Chen Z."/>
            <person name="Dunbar C."/>
            <person name="Freedman E."/>
            <person name="Gearin G."/>
            <person name="Gellesch M."/>
            <person name="Goldberg J."/>
            <person name="Griggs A."/>
            <person name="Gujja S."/>
            <person name="Heiman D."/>
            <person name="Howarth C."/>
            <person name="Larson L."/>
            <person name="Lui A."/>
            <person name="MacDonald P.J.P."/>
            <person name="Mehta T."/>
            <person name="Montmayeur A."/>
            <person name="Murphy C."/>
            <person name="Neiman D."/>
            <person name="Pearson M."/>
            <person name="Priest M."/>
            <person name="Roberts A."/>
            <person name="Saif S."/>
            <person name="Shea T."/>
            <person name="Shenoy N."/>
            <person name="Sisk P."/>
            <person name="Stolte C."/>
            <person name="Sykes S."/>
            <person name="Yandava C."/>
            <person name="Wortman J."/>
            <person name="Nusbaum C."/>
            <person name="Birren B."/>
        </authorList>
    </citation>
    <scope>NUCLEOTIDE SEQUENCE</scope>
    <source>
        <strain evidence="2">ATCC 64411</strain>
    </source>
</reference>
<dbReference type="Proteomes" id="UP000011715">
    <property type="component" value="Unassembled WGS sequence"/>
</dbReference>
<evidence type="ECO:0000313" key="3">
    <source>
        <dbReference type="EnsemblFungi" id="MAPG_10790T0"/>
    </source>
</evidence>
<dbReference type="EMBL" id="GL876978">
    <property type="protein sequence ID" value="KLU91841.1"/>
    <property type="molecule type" value="Genomic_DNA"/>
</dbReference>
<reference evidence="4" key="2">
    <citation type="submission" date="2010-05" db="EMBL/GenBank/DDBJ databases">
        <title>The genome sequence of Magnaporthe poae strain ATCC 64411.</title>
        <authorList>
            <person name="Ma L.-J."/>
            <person name="Dead R."/>
            <person name="Young S."/>
            <person name="Zeng Q."/>
            <person name="Koehrsen M."/>
            <person name="Alvarado L."/>
            <person name="Berlin A."/>
            <person name="Chapman S.B."/>
            <person name="Chen Z."/>
            <person name="Freedman E."/>
            <person name="Gellesch M."/>
            <person name="Goldberg J."/>
            <person name="Griggs A."/>
            <person name="Gujja S."/>
            <person name="Heilman E.R."/>
            <person name="Heiman D."/>
            <person name="Hepburn T."/>
            <person name="Howarth C."/>
            <person name="Jen D."/>
            <person name="Larson L."/>
            <person name="Mehta T."/>
            <person name="Neiman D."/>
            <person name="Pearson M."/>
            <person name="Roberts A."/>
            <person name="Saif S."/>
            <person name="Shea T."/>
            <person name="Shenoy N."/>
            <person name="Sisk P."/>
            <person name="Stolte C."/>
            <person name="Sykes S."/>
            <person name="Walk T."/>
            <person name="White J."/>
            <person name="Yandava C."/>
            <person name="Haas B."/>
            <person name="Nusbaum C."/>
            <person name="Birren B."/>
        </authorList>
    </citation>
    <scope>NUCLEOTIDE SEQUENCE [LARGE SCALE GENOMIC DNA]</scope>
    <source>
        <strain evidence="4">ATCC 64411 / 73-15</strain>
    </source>
</reference>
<dbReference type="InterPro" id="IPR003593">
    <property type="entry name" value="AAA+_ATPase"/>
</dbReference>
<proteinExistence type="predicted"/>
<dbReference type="InterPro" id="IPR003959">
    <property type="entry name" value="ATPase_AAA_core"/>
</dbReference>
<name>A0A0C4EDJ0_MAGP6</name>
<dbReference type="eggNOG" id="KOG0742">
    <property type="taxonomic scope" value="Eukaryota"/>
</dbReference>
<dbReference type="SMART" id="SM00382">
    <property type="entry name" value="AAA"/>
    <property type="match status" value="1"/>
</dbReference>
<protein>
    <recommendedName>
        <fullName evidence="1">AAA+ ATPase domain-containing protein</fullName>
    </recommendedName>
</protein>
<feature type="domain" description="AAA+ ATPase" evidence="1">
    <location>
        <begin position="377"/>
        <end position="501"/>
    </location>
</feature>
<dbReference type="EMBL" id="ADBL01002665">
    <property type="status" value="NOT_ANNOTATED_CDS"/>
    <property type="molecule type" value="Genomic_DNA"/>
</dbReference>
<dbReference type="InterPro" id="IPR054289">
    <property type="entry name" value="DUF7025"/>
</dbReference>
<dbReference type="VEuPathDB" id="FungiDB:MAPG_10790"/>
<dbReference type="SUPFAM" id="SSF52540">
    <property type="entry name" value="P-loop containing nucleoside triphosphate hydrolases"/>
    <property type="match status" value="1"/>
</dbReference>
<dbReference type="OMA" id="WASAVEH"/>
<evidence type="ECO:0000313" key="2">
    <source>
        <dbReference type="EMBL" id="KLU91841.1"/>
    </source>
</evidence>
<sequence>MESHKRFAKGGEVEGMTVEVNSPHIQLALREVIKKYPGQNFNASPVSLSGANEIGAMACLFHYRRELEDYGKKLPDLEPRMHVLLAVQFVTKRLGQAIQRYDALPADAEGAWIAYRDLWMLFKPGDFVLTGSGHSAAMLGVVQIKYEDGEQGMMAMFGLGGSKKQLGITAAYFSHDGKHFGYRQTTITISAYAGSEQVSNLAVRPLRYHADADARRARLMLRGKRFCDLAGIHHRHYSGWASAVEHEQTQGFLFSQDRYPEERVRVDGRVMVDCAAFAEYMSNDLVMLHSVKAEGESPTDDDYAMASDRVAGFSFNEKRWCLFMVDCLSDVPFNQNAFENLLLPPGQRRLVRLLARQHTTGRDGQDSFDDMIKNKGKGCILLLHGPPGVGKTATVEAVADDIQSPVYAILSGDLGSDLAKVEANVGRIFRLVKRWKAILLIDEADVFLEKRSPGDLIRNSFVSALLRTLEYFDGIMFMTTNRFDCIDPAFQSRMHLILAYKPLDSRARRGLWRFFLQRTDGYDAKNWPDETVKGLADLDLNGRQIKNIVRTANSLAVADNRRLSTEELDIVLTTVADFKAKSLPTSCSDGAEG</sequence>
<reference evidence="2" key="1">
    <citation type="submission" date="2010-05" db="EMBL/GenBank/DDBJ databases">
        <title>The Genome Sequence of Magnaporthe poae strain ATCC 64411.</title>
        <authorList>
            <consortium name="The Broad Institute Genome Sequencing Platform"/>
            <consortium name="Broad Institute Genome Sequencing Center for Infectious Disease"/>
            <person name="Ma L.-J."/>
            <person name="Dead R."/>
            <person name="Young S."/>
            <person name="Zeng Q."/>
            <person name="Koehrsen M."/>
            <person name="Alvarado L."/>
            <person name="Berlin A."/>
            <person name="Chapman S.B."/>
            <person name="Chen Z."/>
            <person name="Freedman E."/>
            <person name="Gellesch M."/>
            <person name="Goldberg J."/>
            <person name="Griggs A."/>
            <person name="Gujja S."/>
            <person name="Heilman E.R."/>
            <person name="Heiman D."/>
            <person name="Hepburn T."/>
            <person name="Howarth C."/>
            <person name="Jen D."/>
            <person name="Larson L."/>
            <person name="Mehta T."/>
            <person name="Neiman D."/>
            <person name="Pearson M."/>
            <person name="Roberts A."/>
            <person name="Saif S."/>
            <person name="Shea T."/>
            <person name="Shenoy N."/>
            <person name="Sisk P."/>
            <person name="Stolte C."/>
            <person name="Sykes S."/>
            <person name="Walk T."/>
            <person name="White J."/>
            <person name="Yandava C."/>
            <person name="Haas B."/>
            <person name="Nusbaum C."/>
            <person name="Birren B."/>
        </authorList>
    </citation>
    <scope>NUCLEOTIDE SEQUENCE</scope>
    <source>
        <strain evidence="2">ATCC 64411</strain>
    </source>
</reference>
<dbReference type="CDD" id="cd19481">
    <property type="entry name" value="RecA-like_protease"/>
    <property type="match status" value="1"/>
</dbReference>
<dbReference type="PANTHER" id="PTHR46411:SF3">
    <property type="entry name" value="AAA+ ATPASE DOMAIN-CONTAINING PROTEIN"/>
    <property type="match status" value="1"/>
</dbReference>
<dbReference type="EnsemblFungi" id="MAPG_10790T0">
    <property type="protein sequence ID" value="MAPG_10790T0"/>
    <property type="gene ID" value="MAPG_10790"/>
</dbReference>
<dbReference type="Gene3D" id="3.40.50.300">
    <property type="entry name" value="P-loop containing nucleotide triphosphate hydrolases"/>
    <property type="match status" value="1"/>
</dbReference>
<dbReference type="InterPro" id="IPR027417">
    <property type="entry name" value="P-loop_NTPase"/>
</dbReference>
<dbReference type="Pfam" id="PF22942">
    <property type="entry name" value="DUF7025"/>
    <property type="match status" value="1"/>
</dbReference>
<dbReference type="STRING" id="644358.A0A0C4EDJ0"/>
<dbReference type="PANTHER" id="PTHR46411">
    <property type="entry name" value="FAMILY ATPASE, PUTATIVE-RELATED"/>
    <property type="match status" value="1"/>
</dbReference>
<keyword evidence="4" id="KW-1185">Reference proteome</keyword>
<gene>
    <name evidence="2" type="ORF">MAPG_10790</name>
</gene>
<evidence type="ECO:0000259" key="1">
    <source>
        <dbReference type="SMART" id="SM00382"/>
    </source>
</evidence>
<accession>A0A0C4EDJ0</accession>
<organism evidence="3 4">
    <name type="scientific">Magnaporthiopsis poae (strain ATCC 64411 / 73-15)</name>
    <name type="common">Kentucky bluegrass fungus</name>
    <name type="synonym">Magnaporthe poae</name>
    <dbReference type="NCBI Taxonomy" id="644358"/>
    <lineage>
        <taxon>Eukaryota</taxon>
        <taxon>Fungi</taxon>
        <taxon>Dikarya</taxon>
        <taxon>Ascomycota</taxon>
        <taxon>Pezizomycotina</taxon>
        <taxon>Sordariomycetes</taxon>
        <taxon>Sordariomycetidae</taxon>
        <taxon>Magnaporthales</taxon>
        <taxon>Magnaporthaceae</taxon>
        <taxon>Magnaporthiopsis</taxon>
    </lineage>
</organism>
<dbReference type="Pfam" id="PF00004">
    <property type="entry name" value="AAA"/>
    <property type="match status" value="1"/>
</dbReference>
<dbReference type="GO" id="GO:0016887">
    <property type="term" value="F:ATP hydrolysis activity"/>
    <property type="evidence" value="ECO:0007669"/>
    <property type="project" value="InterPro"/>
</dbReference>
<reference evidence="3" key="4">
    <citation type="journal article" date="2015" name="G3 (Bethesda)">
        <title>Genome sequences of three phytopathogenic species of the Magnaporthaceae family of fungi.</title>
        <authorList>
            <person name="Okagaki L.H."/>
            <person name="Nunes C.C."/>
            <person name="Sailsbery J."/>
            <person name="Clay B."/>
            <person name="Brown D."/>
            <person name="John T."/>
            <person name="Oh Y."/>
            <person name="Young N."/>
            <person name="Fitzgerald M."/>
            <person name="Haas B.J."/>
            <person name="Zeng Q."/>
            <person name="Young S."/>
            <person name="Adiconis X."/>
            <person name="Fan L."/>
            <person name="Levin J.Z."/>
            <person name="Mitchell T.K."/>
            <person name="Okubara P.A."/>
            <person name="Farman M.L."/>
            <person name="Kohn L.M."/>
            <person name="Birren B."/>
            <person name="Ma L.-J."/>
            <person name="Dean R.A."/>
        </authorList>
    </citation>
    <scope>NUCLEOTIDE SEQUENCE</scope>
    <source>
        <strain evidence="3">ATCC 64411 / 73-15</strain>
    </source>
</reference>